<keyword evidence="4" id="KW-0496">Mitochondrion</keyword>
<evidence type="ECO:0000313" key="9">
    <source>
        <dbReference type="Ensembl" id="ENSTGUP00000018350.1"/>
    </source>
</evidence>
<evidence type="ECO:0000256" key="8">
    <source>
        <dbReference type="SAM" id="MobiDB-lite"/>
    </source>
</evidence>
<sequence length="314" mass="34096">VYLPSCRLGLKAHKDQTSKGGGLDGIDYISQEALRGAAAIRHRRWPRRAPGAPPAWWRCGRCGWRRGGGRSSAPRGSRRSGAATPGKEEGEVEADRAVPEKAESSEPSLIHPLPRCRSYIPPEDLQSCLECHVREVFGPSVPEDWQQAPLQENRLKYRLLARLAAELGHAVPNSQLHRVRCAGDVLGFYRTPIKDSTEIDELAAAELPLNLKIIRSGDSPHAAFPCLAGAVGQQQSPLVGVKSVNFSNKGSLSFAHVWLFLFCSFFPADQFLRGTGAAWALPAAPCPFPAAGNRQDPVGINKGTISSFYFAPLC</sequence>
<name>A0A674G6U7_TAEGU</name>
<organism evidence="9 10">
    <name type="scientific">Taeniopygia guttata</name>
    <name type="common">Zebra finch</name>
    <name type="synonym">Poephila guttata</name>
    <dbReference type="NCBI Taxonomy" id="59729"/>
    <lineage>
        <taxon>Eukaryota</taxon>
        <taxon>Metazoa</taxon>
        <taxon>Chordata</taxon>
        <taxon>Craniata</taxon>
        <taxon>Vertebrata</taxon>
        <taxon>Euteleostomi</taxon>
        <taxon>Archelosauria</taxon>
        <taxon>Archosauria</taxon>
        <taxon>Dinosauria</taxon>
        <taxon>Saurischia</taxon>
        <taxon>Theropoda</taxon>
        <taxon>Coelurosauria</taxon>
        <taxon>Aves</taxon>
        <taxon>Neognathae</taxon>
        <taxon>Neoaves</taxon>
        <taxon>Telluraves</taxon>
        <taxon>Australaves</taxon>
        <taxon>Passeriformes</taxon>
        <taxon>Passeroidea</taxon>
        <taxon>Estrildidae</taxon>
        <taxon>Estrildinae</taxon>
        <taxon>Taeniopygia</taxon>
    </lineage>
</organism>
<keyword evidence="5" id="KW-0687">Ribonucleoprotein</keyword>
<reference evidence="9 10" key="1">
    <citation type="journal article" date="2010" name="Nature">
        <title>The genome of a songbird.</title>
        <authorList>
            <person name="Warren W.C."/>
            <person name="Clayton D.F."/>
            <person name="Ellegren H."/>
            <person name="Arnold A.P."/>
            <person name="Hillier L.W."/>
            <person name="Kunstner A."/>
            <person name="Searle S."/>
            <person name="White S."/>
            <person name="Vilella A.J."/>
            <person name="Fairley S."/>
            <person name="Heger A."/>
            <person name="Kong L."/>
            <person name="Ponting C.P."/>
            <person name="Jarvis E.D."/>
            <person name="Mello C.V."/>
            <person name="Minx P."/>
            <person name="Lovell P."/>
            <person name="Velho T.A."/>
            <person name="Ferris M."/>
            <person name="Balakrishnan C.N."/>
            <person name="Sinha S."/>
            <person name="Blatti C."/>
            <person name="London S.E."/>
            <person name="Li Y."/>
            <person name="Lin Y.C."/>
            <person name="George J."/>
            <person name="Sweedler J."/>
            <person name="Southey B."/>
            <person name="Gunaratne P."/>
            <person name="Watson M."/>
            <person name="Nam K."/>
            <person name="Backstrom N."/>
            <person name="Smeds L."/>
            <person name="Nabholz B."/>
            <person name="Itoh Y."/>
            <person name="Whitney O."/>
            <person name="Pfenning A.R."/>
            <person name="Howard J."/>
            <person name="Volker M."/>
            <person name="Skinner B.M."/>
            <person name="Griffin D.K."/>
            <person name="Ye L."/>
            <person name="McLaren W.M."/>
            <person name="Flicek P."/>
            <person name="Quesada V."/>
            <person name="Velasco G."/>
            <person name="Lopez-Otin C."/>
            <person name="Puente X.S."/>
            <person name="Olender T."/>
            <person name="Lancet D."/>
            <person name="Smit A.F."/>
            <person name="Hubley R."/>
            <person name="Konkel M.K."/>
            <person name="Walker J.A."/>
            <person name="Batzer M.A."/>
            <person name="Gu W."/>
            <person name="Pollock D.D."/>
            <person name="Chen L."/>
            <person name="Cheng Z."/>
            <person name="Eichler E.E."/>
            <person name="Stapley J."/>
            <person name="Slate J."/>
            <person name="Ekblom R."/>
            <person name="Birkhead T."/>
            <person name="Burke T."/>
            <person name="Burt D."/>
            <person name="Scharff C."/>
            <person name="Adam I."/>
            <person name="Richard H."/>
            <person name="Sultan M."/>
            <person name="Soldatov A."/>
            <person name="Lehrach H."/>
            <person name="Edwards S.V."/>
            <person name="Yang S.P."/>
            <person name="Li X."/>
            <person name="Graves T."/>
            <person name="Fulton L."/>
            <person name="Nelson J."/>
            <person name="Chinwalla A."/>
            <person name="Hou S."/>
            <person name="Mardis E.R."/>
            <person name="Wilson R.K."/>
        </authorList>
    </citation>
    <scope>NUCLEOTIDE SEQUENCE [LARGE SCALE GENOMIC DNA]</scope>
</reference>
<reference evidence="9" key="3">
    <citation type="submission" date="2025-09" db="UniProtKB">
        <authorList>
            <consortium name="Ensembl"/>
        </authorList>
    </citation>
    <scope>IDENTIFICATION</scope>
</reference>
<evidence type="ECO:0000256" key="7">
    <source>
        <dbReference type="ARBA" id="ARBA00035398"/>
    </source>
</evidence>
<proteinExistence type="inferred from homology"/>
<evidence type="ECO:0000256" key="2">
    <source>
        <dbReference type="ARBA" id="ARBA00008860"/>
    </source>
</evidence>
<evidence type="ECO:0000256" key="3">
    <source>
        <dbReference type="ARBA" id="ARBA00022980"/>
    </source>
</evidence>
<keyword evidence="3" id="KW-0689">Ribosomal protein</keyword>
<evidence type="ECO:0000313" key="10">
    <source>
        <dbReference type="Proteomes" id="UP000007754"/>
    </source>
</evidence>
<keyword evidence="10" id="KW-1185">Reference proteome</keyword>
<feature type="compositionally biased region" description="Low complexity" evidence="8">
    <location>
        <begin position="71"/>
        <end position="83"/>
    </location>
</feature>
<feature type="region of interest" description="Disordered" evidence="8">
    <location>
        <begin position="67"/>
        <end position="109"/>
    </location>
</feature>
<comment type="subcellular location">
    <subcellularLocation>
        <location evidence="1">Mitochondrion</location>
    </subcellularLocation>
</comment>
<dbReference type="PANTHER" id="PTHR31542">
    <property type="entry name" value="39A RIBOSOMAL PROTEIN L50, MITOCHONDRIAL"/>
    <property type="match status" value="1"/>
</dbReference>
<feature type="compositionally biased region" description="Basic and acidic residues" evidence="8">
    <location>
        <begin position="86"/>
        <end position="104"/>
    </location>
</feature>
<dbReference type="Ensembl" id="ENSTGUT00000035461.1">
    <property type="protein sequence ID" value="ENSTGUP00000018350.1"/>
    <property type="gene ID" value="ENSTGUG00000024134.1"/>
</dbReference>
<dbReference type="InterPro" id="IPR018305">
    <property type="entry name" value="Ribosomal_m50"/>
</dbReference>
<reference evidence="9" key="2">
    <citation type="submission" date="2025-08" db="UniProtKB">
        <authorList>
            <consortium name="Ensembl"/>
        </authorList>
    </citation>
    <scope>IDENTIFICATION</scope>
</reference>
<accession>A0A674G6U7</accession>
<dbReference type="InParanoid" id="A0A674G6U7"/>
<dbReference type="Pfam" id="PF10501">
    <property type="entry name" value="Ribosomal_L50"/>
    <property type="match status" value="1"/>
</dbReference>
<evidence type="ECO:0000256" key="4">
    <source>
        <dbReference type="ARBA" id="ARBA00023128"/>
    </source>
</evidence>
<evidence type="ECO:0000256" key="6">
    <source>
        <dbReference type="ARBA" id="ARBA00035183"/>
    </source>
</evidence>
<dbReference type="PANTHER" id="PTHR31542:SF1">
    <property type="entry name" value="LARGE RIBOSOMAL SUBUNIT PROTEIN ML50"/>
    <property type="match status" value="1"/>
</dbReference>
<dbReference type="FunCoup" id="A0A674G6U7">
    <property type="interactions" value="120"/>
</dbReference>
<dbReference type="Proteomes" id="UP000007754">
    <property type="component" value="Chromosome Z"/>
</dbReference>
<protein>
    <recommendedName>
        <fullName evidence="6">Large ribosomal subunit protein mL50</fullName>
    </recommendedName>
    <alternativeName>
        <fullName evidence="7">39S ribosomal protein L50, mitochondrial</fullName>
    </alternativeName>
</protein>
<dbReference type="GeneTree" id="ENSGT00390000004279"/>
<evidence type="ECO:0000256" key="1">
    <source>
        <dbReference type="ARBA" id="ARBA00004173"/>
    </source>
</evidence>
<comment type="similarity">
    <text evidence="2">Belongs to the mitochondrion-specific ribosomal protein mL50 family.</text>
</comment>
<evidence type="ECO:0000256" key="5">
    <source>
        <dbReference type="ARBA" id="ARBA00023274"/>
    </source>
</evidence>
<dbReference type="GO" id="GO:0005762">
    <property type="term" value="C:mitochondrial large ribosomal subunit"/>
    <property type="evidence" value="ECO:0007669"/>
    <property type="project" value="TreeGrafter"/>
</dbReference>
<dbReference type="AlphaFoldDB" id="A0A674G6U7"/>